<proteinExistence type="predicted"/>
<sequence length="141" mass="15300">MHPLRFPNSGIRDKVFMRKIDFKLRVMRLNHVELFYAVVATIGSESRRCLWGRGGKLWPGPLQGATVLRGSNLQGAPARGHDQLRPARKGLPPTANPVASRGDGVGHKGGRPLAGRLPTVKGSCRLCRGSDGDDTVRVKEG</sequence>
<evidence type="ECO:0000313" key="2">
    <source>
        <dbReference type="EMBL" id="RRT37495.1"/>
    </source>
</evidence>
<name>A0A426XDD0_ENSVE</name>
<feature type="region of interest" description="Disordered" evidence="1">
    <location>
        <begin position="72"/>
        <end position="117"/>
    </location>
</feature>
<gene>
    <name evidence="2" type="ORF">B296_00045520</name>
</gene>
<accession>A0A426XDD0</accession>
<evidence type="ECO:0000313" key="3">
    <source>
        <dbReference type="Proteomes" id="UP000287651"/>
    </source>
</evidence>
<reference evidence="2 3" key="1">
    <citation type="journal article" date="2014" name="Agronomy (Basel)">
        <title>A Draft Genome Sequence for Ensete ventricosum, the Drought-Tolerant Tree Against Hunger.</title>
        <authorList>
            <person name="Harrison J."/>
            <person name="Moore K.A."/>
            <person name="Paszkiewicz K."/>
            <person name="Jones T."/>
            <person name="Grant M."/>
            <person name="Ambacheew D."/>
            <person name="Muzemil S."/>
            <person name="Studholme D.J."/>
        </authorList>
    </citation>
    <scope>NUCLEOTIDE SEQUENCE [LARGE SCALE GENOMIC DNA]</scope>
</reference>
<organism evidence="2 3">
    <name type="scientific">Ensete ventricosum</name>
    <name type="common">Abyssinian banana</name>
    <name type="synonym">Musa ensete</name>
    <dbReference type="NCBI Taxonomy" id="4639"/>
    <lineage>
        <taxon>Eukaryota</taxon>
        <taxon>Viridiplantae</taxon>
        <taxon>Streptophyta</taxon>
        <taxon>Embryophyta</taxon>
        <taxon>Tracheophyta</taxon>
        <taxon>Spermatophyta</taxon>
        <taxon>Magnoliopsida</taxon>
        <taxon>Liliopsida</taxon>
        <taxon>Zingiberales</taxon>
        <taxon>Musaceae</taxon>
        <taxon>Ensete</taxon>
    </lineage>
</organism>
<dbReference type="Proteomes" id="UP000287651">
    <property type="component" value="Unassembled WGS sequence"/>
</dbReference>
<protein>
    <submittedName>
        <fullName evidence="2">Uncharacterized protein</fullName>
    </submittedName>
</protein>
<dbReference type="EMBL" id="AMZH03022231">
    <property type="protein sequence ID" value="RRT37495.1"/>
    <property type="molecule type" value="Genomic_DNA"/>
</dbReference>
<evidence type="ECO:0000256" key="1">
    <source>
        <dbReference type="SAM" id="MobiDB-lite"/>
    </source>
</evidence>
<dbReference type="AlphaFoldDB" id="A0A426XDD0"/>
<comment type="caution">
    <text evidence="2">The sequence shown here is derived from an EMBL/GenBank/DDBJ whole genome shotgun (WGS) entry which is preliminary data.</text>
</comment>